<evidence type="ECO:0000259" key="4">
    <source>
        <dbReference type="Pfam" id="PF10469"/>
    </source>
</evidence>
<feature type="domain" description="K Homology" evidence="3">
    <location>
        <begin position="104"/>
        <end position="157"/>
    </location>
</feature>
<dbReference type="Pfam" id="PF00013">
    <property type="entry name" value="KH_1"/>
    <property type="match status" value="1"/>
</dbReference>
<dbReference type="PANTHER" id="PTHR13360">
    <property type="entry name" value="ACTIVATING SIGNAL COINTEGRATOR 1 COMPLEX SUBUNIT 1"/>
    <property type="match status" value="1"/>
</dbReference>
<evidence type="ECO:0000313" key="5">
    <source>
        <dbReference type="EnsemblMetazoa" id="Aqu2.1.41229_001"/>
    </source>
</evidence>
<dbReference type="eggNOG" id="KOG2814">
    <property type="taxonomic scope" value="Eukaryota"/>
</dbReference>
<protein>
    <recommendedName>
        <fullName evidence="7">K Homology domain-containing protein</fullName>
    </recommendedName>
</protein>
<evidence type="ECO:0000256" key="1">
    <source>
        <dbReference type="PROSITE-ProRule" id="PRU00117"/>
    </source>
</evidence>
<dbReference type="InterPro" id="IPR019510">
    <property type="entry name" value="AKAP7-like_phosphoesterase"/>
</dbReference>
<dbReference type="Pfam" id="PF10469">
    <property type="entry name" value="AKAP7_NLS"/>
    <property type="match status" value="1"/>
</dbReference>
<evidence type="ECO:0000256" key="2">
    <source>
        <dbReference type="SAM" id="MobiDB-lite"/>
    </source>
</evidence>
<dbReference type="GO" id="GO:0006307">
    <property type="term" value="P:DNA alkylation repair"/>
    <property type="evidence" value="ECO:0007669"/>
    <property type="project" value="InterPro"/>
</dbReference>
<dbReference type="InterPro" id="IPR036612">
    <property type="entry name" value="KH_dom_type_1_sf"/>
</dbReference>
<dbReference type="Proteomes" id="UP000007879">
    <property type="component" value="Unassembled WGS sequence"/>
</dbReference>
<dbReference type="GO" id="GO:0006355">
    <property type="term" value="P:regulation of DNA-templated transcription"/>
    <property type="evidence" value="ECO:0007669"/>
    <property type="project" value="TreeGrafter"/>
</dbReference>
<dbReference type="PANTHER" id="PTHR13360:SF1">
    <property type="entry name" value="ACTIVATING SIGNAL COINTEGRATOR 1 COMPLEX SUBUNIT 1"/>
    <property type="match status" value="1"/>
</dbReference>
<dbReference type="GO" id="GO:0003723">
    <property type="term" value="F:RNA binding"/>
    <property type="evidence" value="ECO:0007669"/>
    <property type="project" value="UniProtKB-UniRule"/>
</dbReference>
<dbReference type="STRING" id="400682.A0A1X7VMX0"/>
<dbReference type="EnsemblMetazoa" id="XM_003383560.3">
    <property type="protein sequence ID" value="XP_003383608.1"/>
    <property type="gene ID" value="LOC100639684"/>
</dbReference>
<dbReference type="InterPro" id="IPR047538">
    <property type="entry name" value="KH-I_ASCC1"/>
</dbReference>
<keyword evidence="1" id="KW-0694">RNA-binding</keyword>
<evidence type="ECO:0000313" key="6">
    <source>
        <dbReference type="Proteomes" id="UP000007879"/>
    </source>
</evidence>
<dbReference type="InParanoid" id="A0A1X7VMX0"/>
<feature type="compositionally biased region" description="Polar residues" evidence="2">
    <location>
        <begin position="1"/>
        <end position="13"/>
    </location>
</feature>
<gene>
    <name evidence="5" type="primary">100639684</name>
</gene>
<accession>A0A1X7VMX0</accession>
<dbReference type="InterPro" id="IPR004088">
    <property type="entry name" value="KH_dom_type_1"/>
</dbReference>
<dbReference type="OrthoDB" id="277832at2759"/>
<dbReference type="KEGG" id="aqu:100639684"/>
<keyword evidence="6" id="KW-1185">Reference proteome</keyword>
<feature type="compositionally biased region" description="Acidic residues" evidence="2">
    <location>
        <begin position="63"/>
        <end position="72"/>
    </location>
</feature>
<dbReference type="Gene3D" id="3.90.1140.10">
    <property type="entry name" value="Cyclic phosphodiesterase"/>
    <property type="match status" value="1"/>
</dbReference>
<dbReference type="CDD" id="cd22419">
    <property type="entry name" value="KH-I_ASCC1"/>
    <property type="match status" value="1"/>
</dbReference>
<organism evidence="5">
    <name type="scientific">Amphimedon queenslandica</name>
    <name type="common">Sponge</name>
    <dbReference type="NCBI Taxonomy" id="400682"/>
    <lineage>
        <taxon>Eukaryota</taxon>
        <taxon>Metazoa</taxon>
        <taxon>Porifera</taxon>
        <taxon>Demospongiae</taxon>
        <taxon>Heteroscleromorpha</taxon>
        <taxon>Haplosclerida</taxon>
        <taxon>Niphatidae</taxon>
        <taxon>Amphimedon</taxon>
    </lineage>
</organism>
<feature type="domain" description="A-kinase anchor protein 7-like phosphoesterase" evidence="4">
    <location>
        <begin position="172"/>
        <end position="389"/>
    </location>
</feature>
<dbReference type="AlphaFoldDB" id="A0A1X7VMX0"/>
<reference evidence="6" key="1">
    <citation type="journal article" date="2010" name="Nature">
        <title>The Amphimedon queenslandica genome and the evolution of animal complexity.</title>
        <authorList>
            <person name="Srivastava M."/>
            <person name="Simakov O."/>
            <person name="Chapman J."/>
            <person name="Fahey B."/>
            <person name="Gauthier M.E."/>
            <person name="Mitros T."/>
            <person name="Richards G.S."/>
            <person name="Conaco C."/>
            <person name="Dacre M."/>
            <person name="Hellsten U."/>
            <person name="Larroux C."/>
            <person name="Putnam N.H."/>
            <person name="Stanke M."/>
            <person name="Adamska M."/>
            <person name="Darling A."/>
            <person name="Degnan S.M."/>
            <person name="Oakley T.H."/>
            <person name="Plachetzki D.C."/>
            <person name="Zhai Y."/>
            <person name="Adamski M."/>
            <person name="Calcino A."/>
            <person name="Cummins S.F."/>
            <person name="Goodstein D.M."/>
            <person name="Harris C."/>
            <person name="Jackson D.J."/>
            <person name="Leys S.P."/>
            <person name="Shu S."/>
            <person name="Woodcroft B.J."/>
            <person name="Vervoort M."/>
            <person name="Kosik K.S."/>
            <person name="Manning G."/>
            <person name="Degnan B.M."/>
            <person name="Rokhsar D.S."/>
        </authorList>
    </citation>
    <scope>NUCLEOTIDE SEQUENCE [LARGE SCALE GENOMIC DNA]</scope>
</reference>
<evidence type="ECO:0000259" key="3">
    <source>
        <dbReference type="Pfam" id="PF00013"/>
    </source>
</evidence>
<dbReference type="InterPro" id="IPR009210">
    <property type="entry name" value="ASCC1"/>
</dbReference>
<dbReference type="GO" id="GO:0005634">
    <property type="term" value="C:nucleus"/>
    <property type="evidence" value="ECO:0007669"/>
    <property type="project" value="TreeGrafter"/>
</dbReference>
<evidence type="ECO:0008006" key="7">
    <source>
        <dbReference type="Google" id="ProtNLM"/>
    </source>
</evidence>
<proteinExistence type="predicted"/>
<reference evidence="5" key="2">
    <citation type="submission" date="2017-05" db="UniProtKB">
        <authorList>
            <consortium name="EnsemblMetazoa"/>
        </authorList>
    </citation>
    <scope>IDENTIFICATION</scope>
</reference>
<dbReference type="PIRSF" id="PIRSF027019">
    <property type="entry name" value="Euk_LigT"/>
    <property type="match status" value="1"/>
</dbReference>
<dbReference type="SUPFAM" id="SSF54791">
    <property type="entry name" value="Eukaryotic type KH-domain (KH-domain type I)"/>
    <property type="match status" value="1"/>
</dbReference>
<feature type="region of interest" description="Disordered" evidence="2">
    <location>
        <begin position="44"/>
        <end position="88"/>
    </location>
</feature>
<dbReference type="Gene3D" id="3.30.1370.10">
    <property type="entry name" value="K Homology domain, type 1"/>
    <property type="match status" value="1"/>
</dbReference>
<sequence length="391" mass="44341">MATSSKARSQPSLPSAEYILSPSGRSDIMRPTLIKYGDRIFRKTTGRSVPIPPSGAPSRQWPLEEDEMEEDEPKCSAEKEEEERELVGSRKLRSGEYELCLPTPPVFFKYIIGREGNTRRGIERDTKCKLVIPRQGQSGPLVLIAPNKRSLISAKQRIDVIVWSNRGKEGITHFLCIDLNSSDIMTKFEDFMKEVKALVPSIDEELFQKPIKLHITLPVFYLFTKEEETMAVQEIHKILPKAIDKLGTSPVTISLQGLECMNDDYSSVNVLYAKVKLTDSSSRLQEFADTLQQELALSLPDHIQVREGRSGIKLHATVMNSSFKDAPPVSHSNNRRGYYKKERFDASEIMKHLSQFEFGCLPLSEIRLLNRGEKDPSTGLYKCTETFKLIQ</sequence>
<dbReference type="PROSITE" id="PS50084">
    <property type="entry name" value="KH_TYPE_1"/>
    <property type="match status" value="1"/>
</dbReference>
<feature type="region of interest" description="Disordered" evidence="2">
    <location>
        <begin position="1"/>
        <end position="22"/>
    </location>
</feature>
<name>A0A1X7VMX0_AMPQE</name>
<dbReference type="EnsemblMetazoa" id="Aqu2.1.41229_001">
    <property type="protein sequence ID" value="Aqu2.1.41229_001"/>
    <property type="gene ID" value="Aqu2.1.41229"/>
</dbReference>
<dbReference type="OMA" id="CLAHFQT"/>